<evidence type="ECO:0000256" key="2">
    <source>
        <dbReference type="ARBA" id="ARBA00015553"/>
    </source>
</evidence>
<protein>
    <recommendedName>
        <fullName evidence="2 10">Protein RecA</fullName>
    </recommendedName>
    <alternativeName>
        <fullName evidence="10 11">Recombinase A</fullName>
    </alternativeName>
</protein>
<dbReference type="KEGG" id="rdi:CMV14_12455"/>
<dbReference type="NCBIfam" id="TIGR02012">
    <property type="entry name" value="tigrfam_recA"/>
    <property type="match status" value="1"/>
</dbReference>
<dbReference type="PROSITE" id="PS50163">
    <property type="entry name" value="RECA_3"/>
    <property type="match status" value="1"/>
</dbReference>
<evidence type="ECO:0000256" key="3">
    <source>
        <dbReference type="ARBA" id="ARBA00022741"/>
    </source>
</evidence>
<dbReference type="InterPro" id="IPR020588">
    <property type="entry name" value="RecA_ATP-bd"/>
</dbReference>
<dbReference type="OrthoDB" id="9776733at2"/>
<dbReference type="InterPro" id="IPR020584">
    <property type="entry name" value="DNA_recomb/repair_RecA_CS"/>
</dbReference>
<dbReference type="InterPro" id="IPR003593">
    <property type="entry name" value="AAA+_ATPase"/>
</dbReference>
<keyword evidence="9 10" id="KW-0742">SOS response</keyword>
<dbReference type="InterPro" id="IPR023400">
    <property type="entry name" value="RecA_C_sf"/>
</dbReference>
<dbReference type="Pfam" id="PF21096">
    <property type="entry name" value="RecA_C"/>
    <property type="match status" value="1"/>
</dbReference>
<proteinExistence type="inferred from homology"/>
<dbReference type="HAMAP" id="MF_00268">
    <property type="entry name" value="RecA"/>
    <property type="match status" value="1"/>
</dbReference>
<dbReference type="InterPro" id="IPR049428">
    <property type="entry name" value="RecA-like_N"/>
</dbReference>
<keyword evidence="8 10" id="KW-0234">DNA repair</keyword>
<evidence type="ECO:0000256" key="5">
    <source>
        <dbReference type="ARBA" id="ARBA00022840"/>
    </source>
</evidence>
<keyword evidence="10" id="KW-0963">Cytoplasm</keyword>
<evidence type="ECO:0000256" key="11">
    <source>
        <dbReference type="RuleBase" id="RU000526"/>
    </source>
</evidence>
<dbReference type="PROSITE" id="PS50162">
    <property type="entry name" value="RECA_2"/>
    <property type="match status" value="1"/>
</dbReference>
<dbReference type="Proteomes" id="UP000218934">
    <property type="component" value="Unassembled WGS sequence"/>
</dbReference>
<dbReference type="GO" id="GO:0005829">
    <property type="term" value="C:cytosol"/>
    <property type="evidence" value="ECO:0007669"/>
    <property type="project" value="TreeGrafter"/>
</dbReference>
<reference evidence="15 16" key="1">
    <citation type="submission" date="2017-09" db="EMBL/GenBank/DDBJ databases">
        <title>The Catabolism of 3,6-Dichlorosalicylic acid is Initiated by the Cytochrome P450 Monooxygenase DsmABC in Rhizorhabdus dicambivorans Ndbn-20.</title>
        <authorList>
            <person name="Na L."/>
        </authorList>
    </citation>
    <scope>NUCLEOTIDE SEQUENCE [LARGE SCALE GENOMIC DNA]</scope>
    <source>
        <strain evidence="15 16">Ndbn-20m</strain>
    </source>
</reference>
<keyword evidence="7 10" id="KW-0233">DNA recombination</keyword>
<accession>A0A2A4G1N0</accession>
<dbReference type="SUPFAM" id="SSF54752">
    <property type="entry name" value="RecA protein, C-terminal domain"/>
    <property type="match status" value="1"/>
</dbReference>
<comment type="subcellular location">
    <subcellularLocation>
        <location evidence="10">Cytoplasm</location>
    </subcellularLocation>
</comment>
<dbReference type="GO" id="GO:0005524">
    <property type="term" value="F:ATP binding"/>
    <property type="evidence" value="ECO:0007669"/>
    <property type="project" value="UniProtKB-UniRule"/>
</dbReference>
<dbReference type="GO" id="GO:0006281">
    <property type="term" value="P:DNA repair"/>
    <property type="evidence" value="ECO:0007669"/>
    <property type="project" value="UniProtKB-UniRule"/>
</dbReference>
<dbReference type="InterPro" id="IPR020587">
    <property type="entry name" value="RecA_monomer-monomer_interface"/>
</dbReference>
<sequence>MSAQLKLIAEREAVNTDRQKALDAALAQIDRAFGKGSAMKLGSREAMQVEAVSTGSLGLDIALGIGGLPKGRIVEIFGPESSGKTTLALHAIAEAQKAGGTAAFIDAEHALDPVYAKKLGVDIDELIVSQPDTGEQALEIADTLVRSNAIDVLVIDSVAALVPRAEIEGEMGDSHVGLQARLMSQALRKITGSISRSKCLVIFINQIRMKIGVMYGSPETTTGGNALKFYASVRLDIRRTGAIKDRDEVVGNATRVKVVKNKVAPPFKQVEFDIMYGEGVSKVGELIDLGVKAGFVEKSGAWFSYDSIRIGQGRENAKTYLRENPELAAKLEAAIRGKSDDVGDAMMAGPSEDDDL</sequence>
<keyword evidence="4 10" id="KW-0227">DNA damage</keyword>
<dbReference type="PANTHER" id="PTHR45900:SF1">
    <property type="entry name" value="MITOCHONDRIAL DNA REPAIR PROTEIN RECA HOMOLOG-RELATED"/>
    <property type="match status" value="1"/>
</dbReference>
<evidence type="ECO:0000256" key="4">
    <source>
        <dbReference type="ARBA" id="ARBA00022763"/>
    </source>
</evidence>
<dbReference type="InterPro" id="IPR027417">
    <property type="entry name" value="P-loop_NTPase"/>
</dbReference>
<comment type="similarity">
    <text evidence="1 10 12">Belongs to the RecA family.</text>
</comment>
<feature type="domain" description="RecA family profile 1" evidence="13">
    <location>
        <begin position="48"/>
        <end position="207"/>
    </location>
</feature>
<gene>
    <name evidence="10 15" type="primary">recA</name>
    <name evidence="15" type="ORF">COO09_01840</name>
</gene>
<dbReference type="InterPro" id="IPR013765">
    <property type="entry name" value="DNA_recomb/repair_RecA"/>
</dbReference>
<dbReference type="GO" id="GO:0009432">
    <property type="term" value="P:SOS response"/>
    <property type="evidence" value="ECO:0007669"/>
    <property type="project" value="UniProtKB-UniRule"/>
</dbReference>
<dbReference type="GO" id="GO:0006310">
    <property type="term" value="P:DNA recombination"/>
    <property type="evidence" value="ECO:0007669"/>
    <property type="project" value="UniProtKB-UniRule"/>
</dbReference>
<dbReference type="PROSITE" id="PS00321">
    <property type="entry name" value="RECA_1"/>
    <property type="match status" value="1"/>
</dbReference>
<dbReference type="GO" id="GO:0003697">
    <property type="term" value="F:single-stranded DNA binding"/>
    <property type="evidence" value="ECO:0007669"/>
    <property type="project" value="UniProtKB-UniRule"/>
</dbReference>
<dbReference type="GO" id="GO:0003684">
    <property type="term" value="F:damaged DNA binding"/>
    <property type="evidence" value="ECO:0007669"/>
    <property type="project" value="UniProtKB-UniRule"/>
</dbReference>
<evidence type="ECO:0000256" key="7">
    <source>
        <dbReference type="ARBA" id="ARBA00023172"/>
    </source>
</evidence>
<evidence type="ECO:0000256" key="8">
    <source>
        <dbReference type="ARBA" id="ARBA00023204"/>
    </source>
</evidence>
<dbReference type="Pfam" id="PF00154">
    <property type="entry name" value="RecA_N"/>
    <property type="match status" value="1"/>
</dbReference>
<evidence type="ECO:0000256" key="9">
    <source>
        <dbReference type="ARBA" id="ARBA00023236"/>
    </source>
</evidence>
<evidence type="ECO:0000256" key="10">
    <source>
        <dbReference type="HAMAP-Rule" id="MF_00268"/>
    </source>
</evidence>
<comment type="function">
    <text evidence="10">Can catalyze the hydrolysis of ATP in the presence of single-stranded DNA, the ATP-dependent uptake of single-stranded DNA by duplex DNA, and the ATP-dependent hybridization of homologous single-stranded DNAs. It interacts with LexA causing its activation and leading to its autocatalytic cleavage.</text>
</comment>
<dbReference type="PANTHER" id="PTHR45900">
    <property type="entry name" value="RECA"/>
    <property type="match status" value="1"/>
</dbReference>
<feature type="domain" description="RecA family profile 2" evidence="14">
    <location>
        <begin position="212"/>
        <end position="285"/>
    </location>
</feature>
<organism evidence="15 16">
    <name type="scientific">Rhizorhabdus dicambivorans</name>
    <dbReference type="NCBI Taxonomy" id="1850238"/>
    <lineage>
        <taxon>Bacteria</taxon>
        <taxon>Pseudomonadati</taxon>
        <taxon>Pseudomonadota</taxon>
        <taxon>Alphaproteobacteria</taxon>
        <taxon>Sphingomonadales</taxon>
        <taxon>Sphingomonadaceae</taxon>
        <taxon>Rhizorhabdus</taxon>
    </lineage>
</organism>
<keyword evidence="5 10" id="KW-0067">ATP-binding</keyword>
<evidence type="ECO:0000313" key="15">
    <source>
        <dbReference type="EMBL" id="PCE44391.1"/>
    </source>
</evidence>
<comment type="caution">
    <text evidence="15">The sequence shown here is derived from an EMBL/GenBank/DDBJ whole genome shotgun (WGS) entry which is preliminary data.</text>
</comment>
<dbReference type="RefSeq" id="WP_066959237.1">
    <property type="nucleotide sequence ID" value="NZ_CP023449.1"/>
</dbReference>
<dbReference type="AlphaFoldDB" id="A0A2A4G1N0"/>
<evidence type="ECO:0000313" key="16">
    <source>
        <dbReference type="Proteomes" id="UP000218934"/>
    </source>
</evidence>
<feature type="binding site" evidence="10">
    <location>
        <begin position="78"/>
        <end position="85"/>
    </location>
    <ligand>
        <name>ATP</name>
        <dbReference type="ChEBI" id="CHEBI:30616"/>
    </ligand>
</feature>
<keyword evidence="6 10" id="KW-0238">DNA-binding</keyword>
<dbReference type="EMBL" id="NWUF01000001">
    <property type="protein sequence ID" value="PCE44391.1"/>
    <property type="molecule type" value="Genomic_DNA"/>
</dbReference>
<keyword evidence="3 10" id="KW-0547">Nucleotide-binding</keyword>
<name>A0A2A4G1N0_9SPHN</name>
<dbReference type="CDD" id="cd00983">
    <property type="entry name" value="RecA"/>
    <property type="match status" value="1"/>
</dbReference>
<dbReference type="SMART" id="SM00382">
    <property type="entry name" value="AAA"/>
    <property type="match status" value="1"/>
</dbReference>
<dbReference type="GO" id="GO:0140664">
    <property type="term" value="F:ATP-dependent DNA damage sensor activity"/>
    <property type="evidence" value="ECO:0007669"/>
    <property type="project" value="InterPro"/>
</dbReference>
<evidence type="ECO:0000259" key="13">
    <source>
        <dbReference type="PROSITE" id="PS50162"/>
    </source>
</evidence>
<dbReference type="SUPFAM" id="SSF52540">
    <property type="entry name" value="P-loop containing nucleoside triphosphate hydrolases"/>
    <property type="match status" value="1"/>
</dbReference>
<dbReference type="InterPro" id="IPR049261">
    <property type="entry name" value="RecA-like_C"/>
</dbReference>
<evidence type="ECO:0000259" key="14">
    <source>
        <dbReference type="PROSITE" id="PS50163"/>
    </source>
</evidence>
<dbReference type="PRINTS" id="PR00142">
    <property type="entry name" value="RECA"/>
</dbReference>
<dbReference type="FunFam" id="3.40.50.300:FF:000087">
    <property type="entry name" value="Recombinase RecA"/>
    <property type="match status" value="1"/>
</dbReference>
<keyword evidence="16" id="KW-1185">Reference proteome</keyword>
<evidence type="ECO:0000256" key="6">
    <source>
        <dbReference type="ARBA" id="ARBA00023125"/>
    </source>
</evidence>
<dbReference type="Gene3D" id="3.40.50.300">
    <property type="entry name" value="P-loop containing nucleotide triphosphate hydrolases"/>
    <property type="match status" value="1"/>
</dbReference>
<evidence type="ECO:0000256" key="12">
    <source>
        <dbReference type="RuleBase" id="RU004527"/>
    </source>
</evidence>
<evidence type="ECO:0000256" key="1">
    <source>
        <dbReference type="ARBA" id="ARBA00009391"/>
    </source>
</evidence>